<keyword evidence="6" id="KW-1185">Reference proteome</keyword>
<evidence type="ECO:0000259" key="4">
    <source>
        <dbReference type="SMART" id="SM01332"/>
    </source>
</evidence>
<protein>
    <recommendedName>
        <fullName evidence="4">Cyclin C-terminal domain-containing protein</fullName>
    </recommendedName>
</protein>
<dbReference type="InterPro" id="IPR006671">
    <property type="entry name" value="Cyclin_N"/>
</dbReference>
<dbReference type="InterPro" id="IPR036915">
    <property type="entry name" value="Cyclin-like_sf"/>
</dbReference>
<dbReference type="InterPro" id="IPR004367">
    <property type="entry name" value="Cyclin_C-dom"/>
</dbReference>
<dbReference type="Pfam" id="PF02984">
    <property type="entry name" value="Cyclin_C"/>
    <property type="match status" value="1"/>
</dbReference>
<dbReference type="Gene3D" id="1.10.472.10">
    <property type="entry name" value="Cyclin-like"/>
    <property type="match status" value="2"/>
</dbReference>
<organism evidence="5 6">
    <name type="scientific">Buddleja alternifolia</name>
    <dbReference type="NCBI Taxonomy" id="168488"/>
    <lineage>
        <taxon>Eukaryota</taxon>
        <taxon>Viridiplantae</taxon>
        <taxon>Streptophyta</taxon>
        <taxon>Embryophyta</taxon>
        <taxon>Tracheophyta</taxon>
        <taxon>Spermatophyta</taxon>
        <taxon>Magnoliopsida</taxon>
        <taxon>eudicotyledons</taxon>
        <taxon>Gunneridae</taxon>
        <taxon>Pentapetalae</taxon>
        <taxon>asterids</taxon>
        <taxon>lamiids</taxon>
        <taxon>Lamiales</taxon>
        <taxon>Scrophulariaceae</taxon>
        <taxon>Buddlejeae</taxon>
        <taxon>Buddleja</taxon>
    </lineage>
</organism>
<sequence>MEPLPNLLCKEDDSFLIENCGDDDNDENLQFCSVSESDCEYIEMLIRSESLHATSRLKIDRSWLKCARSDAVKWILETRALFGYHYRTAYLSLIYFDRFFSRMTIAVSIYIYIWLEFSDGKYWATRLLSVACLSLAAKIEESKVRLLHEYYVDGYNFQGNVVQKMELLVLNIMEWKMSYATPFAYLNYFATKFWGESPHKELIIRADELIVAAIEEINVVETRPSIVAASAVLAAYDHQLTKNVLEIKWNLIPSWGSLDKEHMSSCYSILQETARLKSNTPKSIISQNSVVDDSTITSTVRAKRSLNFGGDDQHCPIRRRR</sequence>
<accession>A0AAV6WTH7</accession>
<keyword evidence="3" id="KW-0131">Cell cycle</keyword>
<keyword evidence="2" id="KW-0195">Cyclin</keyword>
<dbReference type="Pfam" id="PF00134">
    <property type="entry name" value="Cyclin_N"/>
    <property type="match status" value="1"/>
</dbReference>
<dbReference type="InterPro" id="IPR039361">
    <property type="entry name" value="Cyclin"/>
</dbReference>
<dbReference type="CDD" id="cd20544">
    <property type="entry name" value="CYCLIN_AtCycD-like_rpt2"/>
    <property type="match status" value="1"/>
</dbReference>
<dbReference type="SMART" id="SM01332">
    <property type="entry name" value="Cyclin_C"/>
    <property type="match status" value="1"/>
</dbReference>
<evidence type="ECO:0000256" key="2">
    <source>
        <dbReference type="ARBA" id="ARBA00023127"/>
    </source>
</evidence>
<dbReference type="GO" id="GO:0051301">
    <property type="term" value="P:cell division"/>
    <property type="evidence" value="ECO:0007669"/>
    <property type="project" value="UniProtKB-KW"/>
</dbReference>
<gene>
    <name evidence="5" type="ORF">BUALT_Bualt11G0068200</name>
</gene>
<dbReference type="AlphaFoldDB" id="A0AAV6WTH7"/>
<dbReference type="SUPFAM" id="SSF47954">
    <property type="entry name" value="Cyclin-like"/>
    <property type="match status" value="1"/>
</dbReference>
<evidence type="ECO:0000313" key="6">
    <source>
        <dbReference type="Proteomes" id="UP000826271"/>
    </source>
</evidence>
<comment type="caution">
    <text evidence="5">The sequence shown here is derived from an EMBL/GenBank/DDBJ whole genome shotgun (WGS) entry which is preliminary data.</text>
</comment>
<proteinExistence type="predicted"/>
<evidence type="ECO:0000256" key="3">
    <source>
        <dbReference type="ARBA" id="ARBA00023306"/>
    </source>
</evidence>
<dbReference type="Proteomes" id="UP000826271">
    <property type="component" value="Unassembled WGS sequence"/>
</dbReference>
<name>A0AAV6WTH7_9LAMI</name>
<dbReference type="PANTHER" id="PTHR10177">
    <property type="entry name" value="CYCLINS"/>
    <property type="match status" value="1"/>
</dbReference>
<evidence type="ECO:0000313" key="5">
    <source>
        <dbReference type="EMBL" id="KAG8373851.1"/>
    </source>
</evidence>
<dbReference type="EMBL" id="WHWC01000011">
    <property type="protein sequence ID" value="KAG8373851.1"/>
    <property type="molecule type" value="Genomic_DNA"/>
</dbReference>
<feature type="domain" description="Cyclin C-terminal" evidence="4">
    <location>
        <begin position="180"/>
        <end position="299"/>
    </location>
</feature>
<keyword evidence="1" id="KW-0132">Cell division</keyword>
<evidence type="ECO:0000256" key="1">
    <source>
        <dbReference type="ARBA" id="ARBA00022618"/>
    </source>
</evidence>
<reference evidence="5" key="1">
    <citation type="submission" date="2019-10" db="EMBL/GenBank/DDBJ databases">
        <authorList>
            <person name="Zhang R."/>
            <person name="Pan Y."/>
            <person name="Wang J."/>
            <person name="Ma R."/>
            <person name="Yu S."/>
        </authorList>
    </citation>
    <scope>NUCLEOTIDE SEQUENCE</scope>
    <source>
        <strain evidence="5">LA-IB0</strain>
        <tissue evidence="5">Leaf</tissue>
    </source>
</reference>